<dbReference type="EMBL" id="JAJAGQ010000008">
    <property type="protein sequence ID" value="KAJ8555476.1"/>
    <property type="molecule type" value="Genomic_DNA"/>
</dbReference>
<comment type="subcellular location">
    <subcellularLocation>
        <location evidence="1">Cell membrane</location>
        <topology evidence="1">Lipid-anchor</topology>
        <topology evidence="1">GPI-anchor</topology>
    </subcellularLocation>
</comment>
<organism evidence="12 13">
    <name type="scientific">Anisodus acutangulus</name>
    <dbReference type="NCBI Taxonomy" id="402998"/>
    <lineage>
        <taxon>Eukaryota</taxon>
        <taxon>Viridiplantae</taxon>
        <taxon>Streptophyta</taxon>
        <taxon>Embryophyta</taxon>
        <taxon>Tracheophyta</taxon>
        <taxon>Spermatophyta</taxon>
        <taxon>Magnoliopsida</taxon>
        <taxon>eudicotyledons</taxon>
        <taxon>Gunneridae</taxon>
        <taxon>Pentapetalae</taxon>
        <taxon>asterids</taxon>
        <taxon>lamiids</taxon>
        <taxon>Solanales</taxon>
        <taxon>Solanaceae</taxon>
        <taxon>Solanoideae</taxon>
        <taxon>Hyoscyameae</taxon>
        <taxon>Anisodus</taxon>
    </lineage>
</organism>
<feature type="transmembrane region" description="Helical" evidence="10">
    <location>
        <begin position="40"/>
        <end position="58"/>
    </location>
</feature>
<evidence type="ECO:0000313" key="12">
    <source>
        <dbReference type="EMBL" id="KAJ8555476.1"/>
    </source>
</evidence>
<evidence type="ECO:0000256" key="3">
    <source>
        <dbReference type="ARBA" id="ARBA00022622"/>
    </source>
</evidence>
<feature type="domain" description="Phytocyanin" evidence="11">
    <location>
        <begin position="123"/>
        <end position="227"/>
    </location>
</feature>
<evidence type="ECO:0000256" key="8">
    <source>
        <dbReference type="ARBA" id="ARBA00023288"/>
    </source>
</evidence>
<gene>
    <name evidence="12" type="ORF">K7X08_012972</name>
</gene>
<keyword evidence="6" id="KW-1015">Disulfide bond</keyword>
<evidence type="ECO:0000256" key="9">
    <source>
        <dbReference type="ARBA" id="ARBA00035011"/>
    </source>
</evidence>
<dbReference type="PANTHER" id="PTHR23516:SF17">
    <property type="entry name" value="MOLYBDATE-ANION TRANSPORTER"/>
    <property type="match status" value="1"/>
</dbReference>
<dbReference type="GO" id="GO:0009055">
    <property type="term" value="F:electron transfer activity"/>
    <property type="evidence" value="ECO:0007669"/>
    <property type="project" value="InterPro"/>
</dbReference>
<dbReference type="AlphaFoldDB" id="A0A9Q1MA51"/>
<evidence type="ECO:0000256" key="2">
    <source>
        <dbReference type="ARBA" id="ARBA00022475"/>
    </source>
</evidence>
<evidence type="ECO:0000256" key="6">
    <source>
        <dbReference type="ARBA" id="ARBA00023157"/>
    </source>
</evidence>
<name>A0A9Q1MA51_9SOLA</name>
<dbReference type="OrthoDB" id="782862at2759"/>
<dbReference type="InterPro" id="IPR008509">
    <property type="entry name" value="MOT2/MFSD5"/>
</dbReference>
<dbReference type="GO" id="GO:0098552">
    <property type="term" value="C:side of membrane"/>
    <property type="evidence" value="ECO:0007669"/>
    <property type="project" value="UniProtKB-KW"/>
</dbReference>
<dbReference type="Pfam" id="PF05631">
    <property type="entry name" value="MFS_5"/>
    <property type="match status" value="2"/>
</dbReference>
<keyword evidence="8" id="KW-0449">Lipoprotein</keyword>
<comment type="caution">
    <text evidence="12">The sequence shown here is derived from an EMBL/GenBank/DDBJ whole genome shotgun (WGS) entry which is preliminary data.</text>
</comment>
<keyword evidence="4" id="KW-0732">Signal</keyword>
<evidence type="ECO:0000313" key="13">
    <source>
        <dbReference type="Proteomes" id="UP001152561"/>
    </source>
</evidence>
<evidence type="ECO:0000256" key="7">
    <source>
        <dbReference type="ARBA" id="ARBA00023180"/>
    </source>
</evidence>
<keyword evidence="7" id="KW-0325">Glycoprotein</keyword>
<dbReference type="Gene3D" id="2.60.40.420">
    <property type="entry name" value="Cupredoxins - blue copper proteins"/>
    <property type="match status" value="1"/>
</dbReference>
<dbReference type="GO" id="GO:0005886">
    <property type="term" value="C:plasma membrane"/>
    <property type="evidence" value="ECO:0007669"/>
    <property type="project" value="UniProtKB-SubCell"/>
</dbReference>
<dbReference type="Pfam" id="PF02298">
    <property type="entry name" value="Cu_bind_like"/>
    <property type="match status" value="1"/>
</dbReference>
<dbReference type="InterPro" id="IPR008972">
    <property type="entry name" value="Cupredoxin"/>
</dbReference>
<dbReference type="PANTHER" id="PTHR23516">
    <property type="entry name" value="SAM (S-ADENOSYL METHIONINE) TRANSPORTER"/>
    <property type="match status" value="1"/>
</dbReference>
<sequence length="292" mass="32013">MAIINILKSNISRQWSCGYFGWLFGNVLVDTLNLGPVSPFDAASCFLAIGVVIILSSWTENYGDPSESKDRLNQFKGAAAAIAYWMFCSLASRLLARSSLKVESYMQIVFAVSAVCLFIPVFTSYKVGDLNAWNIPSSANKEVYVKWSKNHPFKLGDSLLFLYPPSEDSVIQVTKQNYNSCNLKNPILYMNNGNSLFNITRPGEFYFTSGTEGHCEKYQKLHISIPGGNGTTYDEADSPAFAPSPSYTNGFGSIPVQSSNSTSSSSRKVEMSVFGAVGLLFLSTMFLGSNIL</sequence>
<dbReference type="InterPro" id="IPR041846">
    <property type="entry name" value="ENL_dom"/>
</dbReference>
<dbReference type="Proteomes" id="UP001152561">
    <property type="component" value="Unassembled WGS sequence"/>
</dbReference>
<protein>
    <recommendedName>
        <fullName evidence="11">Phytocyanin domain-containing protein</fullName>
    </recommendedName>
</protein>
<keyword evidence="2" id="KW-1003">Cell membrane</keyword>
<reference evidence="13" key="1">
    <citation type="journal article" date="2023" name="Proc. Natl. Acad. Sci. U.S.A.">
        <title>Genomic and structural basis for evolution of tropane alkaloid biosynthesis.</title>
        <authorList>
            <person name="Wanga Y.-J."/>
            <person name="Taina T."/>
            <person name="Yua J.-Y."/>
            <person name="Lia J."/>
            <person name="Xua B."/>
            <person name="Chenc J."/>
            <person name="D'Auriad J.C."/>
            <person name="Huanga J.-P."/>
            <person name="Huanga S.-X."/>
        </authorList>
    </citation>
    <scope>NUCLEOTIDE SEQUENCE [LARGE SCALE GENOMIC DNA]</scope>
    <source>
        <strain evidence="13">cv. KIB-2019</strain>
    </source>
</reference>
<evidence type="ECO:0000256" key="5">
    <source>
        <dbReference type="ARBA" id="ARBA00023136"/>
    </source>
</evidence>
<keyword evidence="13" id="KW-1185">Reference proteome</keyword>
<dbReference type="InterPro" id="IPR003245">
    <property type="entry name" value="Phytocyanin_dom"/>
</dbReference>
<feature type="transmembrane region" description="Helical" evidence="10">
    <location>
        <begin position="108"/>
        <end position="127"/>
    </location>
</feature>
<keyword evidence="10" id="KW-1133">Transmembrane helix</keyword>
<evidence type="ECO:0000259" key="11">
    <source>
        <dbReference type="PROSITE" id="PS51485"/>
    </source>
</evidence>
<keyword evidence="10" id="KW-0812">Transmembrane</keyword>
<evidence type="ECO:0000256" key="4">
    <source>
        <dbReference type="ARBA" id="ARBA00022729"/>
    </source>
</evidence>
<evidence type="ECO:0000256" key="10">
    <source>
        <dbReference type="SAM" id="Phobius"/>
    </source>
</evidence>
<feature type="transmembrane region" description="Helical" evidence="10">
    <location>
        <begin position="271"/>
        <end position="291"/>
    </location>
</feature>
<dbReference type="PROSITE" id="PS51485">
    <property type="entry name" value="PHYTOCYANIN"/>
    <property type="match status" value="1"/>
</dbReference>
<feature type="transmembrane region" description="Helical" evidence="10">
    <location>
        <begin position="78"/>
        <end position="96"/>
    </location>
</feature>
<evidence type="ECO:0000256" key="1">
    <source>
        <dbReference type="ARBA" id="ARBA00004609"/>
    </source>
</evidence>
<dbReference type="FunFam" id="2.60.40.420:FF:000010">
    <property type="entry name" value="Early nodulin-like protein 1"/>
    <property type="match status" value="1"/>
</dbReference>
<keyword evidence="3" id="KW-0336">GPI-anchor</keyword>
<dbReference type="SUPFAM" id="SSF49503">
    <property type="entry name" value="Cupredoxins"/>
    <property type="match status" value="1"/>
</dbReference>
<keyword evidence="5 10" id="KW-0472">Membrane</keyword>
<proteinExistence type="inferred from homology"/>
<dbReference type="CDD" id="cd11019">
    <property type="entry name" value="OsENODL1_like"/>
    <property type="match status" value="1"/>
</dbReference>
<dbReference type="GO" id="GO:0015098">
    <property type="term" value="F:molybdate ion transmembrane transporter activity"/>
    <property type="evidence" value="ECO:0007669"/>
    <property type="project" value="InterPro"/>
</dbReference>
<comment type="similarity">
    <text evidence="9">Belongs to the early nodulin-like (ENODL) family.</text>
</comment>
<accession>A0A9Q1MA51</accession>